<dbReference type="PROSITE" id="PS51257">
    <property type="entry name" value="PROKAR_LIPOPROTEIN"/>
    <property type="match status" value="1"/>
</dbReference>
<protein>
    <submittedName>
        <fullName evidence="1">Pectate lyase</fullName>
    </submittedName>
</protein>
<dbReference type="STRING" id="80878.RP29_04920"/>
<accession>A0A0D7KBT9</accession>
<dbReference type="EMBL" id="JXYQ01000012">
    <property type="protein sequence ID" value="KJA11479.1"/>
    <property type="molecule type" value="Genomic_DNA"/>
</dbReference>
<evidence type="ECO:0000313" key="1">
    <source>
        <dbReference type="EMBL" id="KJA11479.1"/>
    </source>
</evidence>
<dbReference type="SUPFAM" id="SSF81853">
    <property type="entry name" value="Family 10 polysaccharide lyase"/>
    <property type="match status" value="1"/>
</dbReference>
<dbReference type="InterPro" id="IPR012669">
    <property type="entry name" value="Pectate_lyase"/>
</dbReference>
<proteinExistence type="predicted"/>
<name>A0A0D7KBT9_9BURK</name>
<dbReference type="Gene3D" id="1.50.10.20">
    <property type="match status" value="1"/>
</dbReference>
<dbReference type="RefSeq" id="WP_044396426.1">
    <property type="nucleotide sequence ID" value="NZ_JXYQ01000012.1"/>
</dbReference>
<evidence type="ECO:0000313" key="2">
    <source>
        <dbReference type="Proteomes" id="UP000032566"/>
    </source>
</evidence>
<reference evidence="1 2" key="1">
    <citation type="submission" date="2014-12" db="EMBL/GenBank/DDBJ databases">
        <title>Isolation of bacteria from lake water.</title>
        <authorList>
            <person name="Sheng K.-Y."/>
            <person name="Chin P.-S."/>
            <person name="Chan K.-G."/>
            <person name="Tan G.S."/>
        </authorList>
    </citation>
    <scope>NUCLEOTIDE SEQUENCE [LARGE SCALE GENOMIC DNA]</scope>
    <source>
        <strain evidence="1 2">KY4</strain>
    </source>
</reference>
<organism evidence="1 2">
    <name type="scientific">Acidovorax temperans</name>
    <dbReference type="NCBI Taxonomy" id="80878"/>
    <lineage>
        <taxon>Bacteria</taxon>
        <taxon>Pseudomonadati</taxon>
        <taxon>Pseudomonadota</taxon>
        <taxon>Betaproteobacteria</taxon>
        <taxon>Burkholderiales</taxon>
        <taxon>Comamonadaceae</taxon>
        <taxon>Acidovorax</taxon>
    </lineage>
</organism>
<dbReference type="Pfam" id="PF09492">
    <property type="entry name" value="Pec_lyase"/>
    <property type="match status" value="1"/>
</dbReference>
<sequence>MKRRDFALTAALSPLLMTACGGGGGEGGVEFSGAKAEAAAGLKRAAQYMDEMVSYQGGYVWSYSPDLKQTFGEMEAYRTMCWIQPPGTPSVGHVYLDAYHATGDERYYQAAERTAMAIAAAQHSSGGWNYIHDFAGEASLKKWYDTIGKNGWRLEEFQHYYGNATFDDAGTAVASQLMLRMYLEKRDARFLAPLQKAIDFVVKAQFGPEYGIANGGWPQRFPHFPGAVSSMPLPNAGQIPPGGIAGMADGDYTLHVTFNDDVMGENIKFMTMCVMALGETRLIGNIERAMECMRLMQQPGPQAGWSLQHLSRPTGGRPAGAPAGARSYEPRSLATHTTQTNINQLFNYFQLTGDKKYLARIPEAIAWLKSCPLPADAAAKNPLLGGGRTHPTFVELGTNDGLYMHRYGSNIHNGAYYADKDYTNTISHYSAGRAINIAGMEATYNRLNAMTSAEIAAMVAKSPLKASGTRALPKYFSIREVDFPDLFTGAVMTTPAVPDTEVQTLLSELGSKSYWTSPVPEIVNPYQGDGPSTAYTGTAYRSKHVGDVYDTSPYPADNPPEIEPYVKREKPQFIVTADWIRRMGRLIAYLTPVA</sequence>
<gene>
    <name evidence="1" type="ORF">RP29_04920</name>
</gene>
<dbReference type="OrthoDB" id="9804686at2"/>
<comment type="caution">
    <text evidence="1">The sequence shown here is derived from an EMBL/GenBank/DDBJ whole genome shotgun (WGS) entry which is preliminary data.</text>
</comment>
<dbReference type="AlphaFoldDB" id="A0A0D7KBT9"/>
<dbReference type="GO" id="GO:0016829">
    <property type="term" value="F:lyase activity"/>
    <property type="evidence" value="ECO:0007669"/>
    <property type="project" value="UniProtKB-KW"/>
</dbReference>
<dbReference type="Proteomes" id="UP000032566">
    <property type="component" value="Unassembled WGS sequence"/>
</dbReference>
<keyword evidence="2" id="KW-1185">Reference proteome</keyword>
<dbReference type="PATRIC" id="fig|80878.5.peg.267"/>
<keyword evidence="1" id="KW-0456">Lyase</keyword>